<dbReference type="EMBL" id="CP026538">
    <property type="protein sequence ID" value="QAZ68459.1"/>
    <property type="molecule type" value="Genomic_DNA"/>
</dbReference>
<dbReference type="OrthoDB" id="5456862at2"/>
<dbReference type="Gene3D" id="2.40.160.20">
    <property type="match status" value="1"/>
</dbReference>
<evidence type="ECO:0000256" key="1">
    <source>
        <dbReference type="SAM" id="Phobius"/>
    </source>
</evidence>
<keyword evidence="1" id="KW-0812">Transmembrane</keyword>
<dbReference type="KEGG" id="dcb:C3Y92_14980"/>
<dbReference type="AlphaFoldDB" id="A0A4P6I3J0"/>
<reference evidence="3 4" key="1">
    <citation type="submission" date="2018-02" db="EMBL/GenBank/DDBJ databases">
        <title>Genome sequence of Desulfovibrio carbinolicus DSM 3852.</title>
        <authorList>
            <person name="Wilbanks E."/>
            <person name="Skennerton C.T."/>
            <person name="Orphan V.J."/>
        </authorList>
    </citation>
    <scope>NUCLEOTIDE SEQUENCE [LARGE SCALE GENOMIC DNA]</scope>
    <source>
        <strain evidence="3 4">DSM 3852</strain>
    </source>
</reference>
<evidence type="ECO:0008006" key="5">
    <source>
        <dbReference type="Google" id="ProtNLM"/>
    </source>
</evidence>
<evidence type="ECO:0000313" key="4">
    <source>
        <dbReference type="Proteomes" id="UP000293296"/>
    </source>
</evidence>
<keyword evidence="1" id="KW-0472">Membrane</keyword>
<evidence type="ECO:0000256" key="2">
    <source>
        <dbReference type="SAM" id="SignalP"/>
    </source>
</evidence>
<keyword evidence="2" id="KW-0732">Signal</keyword>
<dbReference type="InterPro" id="IPR011250">
    <property type="entry name" value="OMP/PagP_B-barrel"/>
</dbReference>
<evidence type="ECO:0000313" key="3">
    <source>
        <dbReference type="EMBL" id="QAZ68459.1"/>
    </source>
</evidence>
<proteinExistence type="predicted"/>
<accession>A0A4P6I3J0</accession>
<dbReference type="RefSeq" id="WP_129353918.1">
    <property type="nucleotide sequence ID" value="NZ_CP026538.1"/>
</dbReference>
<protein>
    <recommendedName>
        <fullName evidence="5">Outer membrane protein beta-barrel domain-containing protein</fullName>
    </recommendedName>
</protein>
<name>A0A4P6I3J0_9BACT</name>
<dbReference type="SUPFAM" id="SSF56925">
    <property type="entry name" value="OMPA-like"/>
    <property type="match status" value="1"/>
</dbReference>
<keyword evidence="4" id="KW-1185">Reference proteome</keyword>
<feature type="signal peptide" evidence="2">
    <location>
        <begin position="1"/>
        <end position="28"/>
    </location>
</feature>
<feature type="transmembrane region" description="Helical" evidence="1">
    <location>
        <begin position="54"/>
        <end position="78"/>
    </location>
</feature>
<keyword evidence="1" id="KW-1133">Transmembrane helix</keyword>
<sequence>MNAQLKKIWVLLLALCIGFAALPGKSHAMGEAGTFHVTPEFGAYGTGQKSVNSIITFGLSGGYFVMDGLSIGLEALAYSFDVRKIDRRGPVTNFLYTVASSDGYSNNPWAFGANALVRYYPVRTDKAAFFIGTGIGGLFSGDRIPYWENGGRGNYANPTLPVDVGFAVNLSQNVAFELTGRYQRIGFDNHGLDAWGGHGGIRITF</sequence>
<gene>
    <name evidence="3" type="ORF">C3Y92_14980</name>
</gene>
<dbReference type="Proteomes" id="UP000293296">
    <property type="component" value="Chromosome"/>
</dbReference>
<feature type="chain" id="PRO_5020189239" description="Outer membrane protein beta-barrel domain-containing protein" evidence="2">
    <location>
        <begin position="29"/>
        <end position="205"/>
    </location>
</feature>
<organism evidence="3 4">
    <name type="scientific">Solidesulfovibrio carbinolicus</name>
    <dbReference type="NCBI Taxonomy" id="296842"/>
    <lineage>
        <taxon>Bacteria</taxon>
        <taxon>Pseudomonadati</taxon>
        <taxon>Thermodesulfobacteriota</taxon>
        <taxon>Desulfovibrionia</taxon>
        <taxon>Desulfovibrionales</taxon>
        <taxon>Desulfovibrionaceae</taxon>
        <taxon>Solidesulfovibrio</taxon>
    </lineage>
</organism>